<organism evidence="6 7">
    <name type="scientific">Botryobasidium botryosum (strain FD-172 SS1)</name>
    <dbReference type="NCBI Taxonomy" id="930990"/>
    <lineage>
        <taxon>Eukaryota</taxon>
        <taxon>Fungi</taxon>
        <taxon>Dikarya</taxon>
        <taxon>Basidiomycota</taxon>
        <taxon>Agaricomycotina</taxon>
        <taxon>Agaricomycetes</taxon>
        <taxon>Cantharellales</taxon>
        <taxon>Botryobasidiaceae</taxon>
        <taxon>Botryobasidium</taxon>
    </lineage>
</organism>
<evidence type="ECO:0000313" key="7">
    <source>
        <dbReference type="Proteomes" id="UP000027195"/>
    </source>
</evidence>
<evidence type="ECO:0000256" key="2">
    <source>
        <dbReference type="ARBA" id="ARBA00022723"/>
    </source>
</evidence>
<evidence type="ECO:0008006" key="8">
    <source>
        <dbReference type="Google" id="ProtNLM"/>
    </source>
</evidence>
<comment type="similarity">
    <text evidence="1">Belongs to the indoleamine 2,3-dioxygenase family.</text>
</comment>
<dbReference type="Proteomes" id="UP000027195">
    <property type="component" value="Unassembled WGS sequence"/>
</dbReference>
<keyword evidence="4" id="KW-0349">Heme</keyword>
<dbReference type="InParanoid" id="A0A067MEW0"/>
<dbReference type="OrthoDB" id="540174at2759"/>
<proteinExistence type="inferred from homology"/>
<evidence type="ECO:0000256" key="5">
    <source>
        <dbReference type="SAM" id="SignalP"/>
    </source>
</evidence>
<protein>
    <recommendedName>
        <fullName evidence="8">Indoleamine 2,3-dioxygenase</fullName>
    </recommendedName>
</protein>
<reference evidence="7" key="1">
    <citation type="journal article" date="2014" name="Proc. Natl. Acad. Sci. U.S.A.">
        <title>Extensive sampling of basidiomycete genomes demonstrates inadequacy of the white-rot/brown-rot paradigm for wood decay fungi.</title>
        <authorList>
            <person name="Riley R."/>
            <person name="Salamov A.A."/>
            <person name="Brown D.W."/>
            <person name="Nagy L.G."/>
            <person name="Floudas D."/>
            <person name="Held B.W."/>
            <person name="Levasseur A."/>
            <person name="Lombard V."/>
            <person name="Morin E."/>
            <person name="Otillar R."/>
            <person name="Lindquist E.A."/>
            <person name="Sun H."/>
            <person name="LaButti K.M."/>
            <person name="Schmutz J."/>
            <person name="Jabbour D."/>
            <person name="Luo H."/>
            <person name="Baker S.E."/>
            <person name="Pisabarro A.G."/>
            <person name="Walton J.D."/>
            <person name="Blanchette R.A."/>
            <person name="Henrissat B."/>
            <person name="Martin F."/>
            <person name="Cullen D."/>
            <person name="Hibbett D.S."/>
            <person name="Grigoriev I.V."/>
        </authorList>
    </citation>
    <scope>NUCLEOTIDE SEQUENCE [LARGE SCALE GENOMIC DNA]</scope>
    <source>
        <strain evidence="7">FD-172 SS1</strain>
    </source>
</reference>
<dbReference type="GO" id="GO:0020037">
    <property type="term" value="F:heme binding"/>
    <property type="evidence" value="ECO:0007669"/>
    <property type="project" value="InterPro"/>
</dbReference>
<feature type="binding site" description="proximal binding residue" evidence="4">
    <location>
        <position position="352"/>
    </location>
    <ligand>
        <name>heme b</name>
        <dbReference type="ChEBI" id="CHEBI:60344"/>
    </ligand>
    <ligandPart>
        <name>Fe</name>
        <dbReference type="ChEBI" id="CHEBI:18248"/>
    </ligandPart>
</feature>
<dbReference type="HOGENOM" id="CLU_010089_2_0_1"/>
<dbReference type="EMBL" id="KL198071">
    <property type="protein sequence ID" value="KDQ10131.1"/>
    <property type="molecule type" value="Genomic_DNA"/>
</dbReference>
<keyword evidence="2 4" id="KW-0479">Metal-binding</keyword>
<dbReference type="STRING" id="930990.A0A067MEW0"/>
<dbReference type="Pfam" id="PF01231">
    <property type="entry name" value="IDO"/>
    <property type="match status" value="2"/>
</dbReference>
<dbReference type="Gene3D" id="1.20.58.480">
    <property type="match status" value="1"/>
</dbReference>
<dbReference type="SUPFAM" id="SSF140959">
    <property type="entry name" value="Indolic compounds 2,3-dioxygenase-like"/>
    <property type="match status" value="1"/>
</dbReference>
<evidence type="ECO:0000256" key="3">
    <source>
        <dbReference type="ARBA" id="ARBA00023004"/>
    </source>
</evidence>
<feature type="chain" id="PRO_5001644620" description="Indoleamine 2,3-dioxygenase" evidence="5">
    <location>
        <begin position="28"/>
        <end position="389"/>
    </location>
</feature>
<dbReference type="GO" id="GO:0005737">
    <property type="term" value="C:cytoplasm"/>
    <property type="evidence" value="ECO:0007669"/>
    <property type="project" value="TreeGrafter"/>
</dbReference>
<keyword evidence="3 4" id="KW-0408">Iron</keyword>
<evidence type="ECO:0000313" key="6">
    <source>
        <dbReference type="EMBL" id="KDQ10131.1"/>
    </source>
</evidence>
<feature type="signal peptide" evidence="5">
    <location>
        <begin position="1"/>
        <end position="27"/>
    </location>
</feature>
<dbReference type="GO" id="GO:0033754">
    <property type="term" value="F:indoleamine 2,3-dioxygenase activity"/>
    <property type="evidence" value="ECO:0007669"/>
    <property type="project" value="TreeGrafter"/>
</dbReference>
<evidence type="ECO:0000256" key="1">
    <source>
        <dbReference type="ARBA" id="ARBA00007119"/>
    </source>
</evidence>
<dbReference type="GO" id="GO:0046872">
    <property type="term" value="F:metal ion binding"/>
    <property type="evidence" value="ECO:0007669"/>
    <property type="project" value="UniProtKB-KW"/>
</dbReference>
<keyword evidence="5" id="KW-0732">Signal</keyword>
<dbReference type="PANTHER" id="PTHR28657">
    <property type="entry name" value="INDOLEAMINE 2,3-DIOXYGENASE"/>
    <property type="match status" value="1"/>
</dbReference>
<dbReference type="AlphaFoldDB" id="A0A067MEW0"/>
<gene>
    <name evidence="6" type="ORF">BOTBODRAFT_58320</name>
</gene>
<sequence>MSFAYPLLRTLLALLFPAICTPPRGEAAGNPPLGPAPDFDIDAHSGFMPSSTPIRRLARMFTTWEEALERAIGKSSWAIRKESIQWRKSAQEMPIVSIESIGHDDFSLRRAHVCLAFIMHIYVHSLPPQRTAISIPASIAVPPVQVSRKLGMAPILTYAGTIDPSVPLSPSGVTPNELFSRTPDEAHFYLTPARIELQGAEALDIMRRSLDALSLSCPLAAQKITAHLLRPAAVIDDLTSLVLGMQEHCGPHVFYDCVPVKEAGAARALDCPSAGQSTLIHALDMFLGVDHARKFHSAQRQYMPRLHRSFLEHLESSGSLRDFVRLRAPENQELSEAFNGAMRAMKTFRNSHFRIVARYIVKPMRGTGGTDLIPFLKEVRDDTCRAMIG</sequence>
<dbReference type="PANTHER" id="PTHR28657:SF5">
    <property type="entry name" value="INDOLEAMINE 2,3-DIOXYGENASE"/>
    <property type="match status" value="1"/>
</dbReference>
<name>A0A067MEW0_BOTB1</name>
<evidence type="ECO:0000256" key="4">
    <source>
        <dbReference type="PIRSR" id="PIRSR600898-1"/>
    </source>
</evidence>
<keyword evidence="7" id="KW-1185">Reference proteome</keyword>
<dbReference type="GO" id="GO:0019441">
    <property type="term" value="P:L-tryptophan catabolic process to kynurenine"/>
    <property type="evidence" value="ECO:0007669"/>
    <property type="project" value="InterPro"/>
</dbReference>
<accession>A0A067MEW0</accession>
<dbReference type="InterPro" id="IPR000898">
    <property type="entry name" value="Indolamine_dOase"/>
</dbReference>
<dbReference type="InterPro" id="IPR037217">
    <property type="entry name" value="Trp/Indoleamine_2_3_dOase-like"/>
</dbReference>
<dbReference type="GO" id="GO:0034354">
    <property type="term" value="P:'de novo' NAD+ biosynthetic process from L-tryptophan"/>
    <property type="evidence" value="ECO:0007669"/>
    <property type="project" value="TreeGrafter"/>
</dbReference>